<dbReference type="InterPro" id="IPR054722">
    <property type="entry name" value="PolX-like_BBD"/>
</dbReference>
<proteinExistence type="predicted"/>
<keyword evidence="1" id="KW-0378">Hydrolase</keyword>
<dbReference type="PANTHER" id="PTHR42648">
    <property type="entry name" value="TRANSPOSASE, PUTATIVE-RELATED"/>
    <property type="match status" value="1"/>
</dbReference>
<dbReference type="InterPro" id="IPR039537">
    <property type="entry name" value="Retrotran_Ty1/copia-like"/>
</dbReference>
<dbReference type="AlphaFoldDB" id="A0A6L2M2I6"/>
<feature type="compositionally biased region" description="Polar residues" evidence="2">
    <location>
        <begin position="566"/>
        <end position="578"/>
    </location>
</feature>
<dbReference type="EMBL" id="BKCJ010005553">
    <property type="protein sequence ID" value="GEU67377.1"/>
    <property type="molecule type" value="Genomic_DNA"/>
</dbReference>
<keyword evidence="1" id="KW-0645">Protease</keyword>
<organism evidence="4">
    <name type="scientific">Tanacetum cinerariifolium</name>
    <name type="common">Dalmatian daisy</name>
    <name type="synonym">Chrysanthemum cinerariifolium</name>
    <dbReference type="NCBI Taxonomy" id="118510"/>
    <lineage>
        <taxon>Eukaryota</taxon>
        <taxon>Viridiplantae</taxon>
        <taxon>Streptophyta</taxon>
        <taxon>Embryophyta</taxon>
        <taxon>Tracheophyta</taxon>
        <taxon>Spermatophyta</taxon>
        <taxon>Magnoliopsida</taxon>
        <taxon>eudicotyledons</taxon>
        <taxon>Gunneridae</taxon>
        <taxon>Pentapetalae</taxon>
        <taxon>asterids</taxon>
        <taxon>campanulids</taxon>
        <taxon>Asterales</taxon>
        <taxon>Asteraceae</taxon>
        <taxon>Asteroideae</taxon>
        <taxon>Anthemideae</taxon>
        <taxon>Anthemidinae</taxon>
        <taxon>Tanacetum</taxon>
    </lineage>
</organism>
<feature type="domain" description="Integrase catalytic" evidence="3">
    <location>
        <begin position="437"/>
        <end position="611"/>
    </location>
</feature>
<evidence type="ECO:0000313" key="4">
    <source>
        <dbReference type="EMBL" id="GEU67377.1"/>
    </source>
</evidence>
<dbReference type="SUPFAM" id="SSF53098">
    <property type="entry name" value="Ribonuclease H-like"/>
    <property type="match status" value="1"/>
</dbReference>
<dbReference type="Gene3D" id="3.30.420.10">
    <property type="entry name" value="Ribonuclease H-like superfamily/Ribonuclease H"/>
    <property type="match status" value="1"/>
</dbReference>
<feature type="region of interest" description="Disordered" evidence="2">
    <location>
        <begin position="147"/>
        <end position="169"/>
    </location>
</feature>
<comment type="caution">
    <text evidence="4">The sequence shown here is derived from an EMBL/GenBank/DDBJ whole genome shotgun (WGS) entry which is preliminary data.</text>
</comment>
<dbReference type="GO" id="GO:0015074">
    <property type="term" value="P:DNA integration"/>
    <property type="evidence" value="ECO:0007669"/>
    <property type="project" value="InterPro"/>
</dbReference>
<dbReference type="Pfam" id="PF22936">
    <property type="entry name" value="Pol_BBD"/>
    <property type="match status" value="1"/>
</dbReference>
<dbReference type="GO" id="GO:0003676">
    <property type="term" value="F:nucleic acid binding"/>
    <property type="evidence" value="ECO:0007669"/>
    <property type="project" value="InterPro"/>
</dbReference>
<dbReference type="InterPro" id="IPR001584">
    <property type="entry name" value="Integrase_cat-core"/>
</dbReference>
<dbReference type="PROSITE" id="PS50994">
    <property type="entry name" value="INTEGRASE"/>
    <property type="match status" value="1"/>
</dbReference>
<gene>
    <name evidence="4" type="ORF">Tci_039355</name>
</gene>
<sequence length="693" mass="78330">MNGNLKLKLKLSEHGFCVSPKSTNEVNTAYGVNTANTQISPASTKVSTASTQDSTATLSDATVYAFLASQPNRSQLVHEDLVQIHEDDLEEMDLKWQLALLSMRIRKFFYKTGRKITINGSDTAGCNKSKVECFCHKLGYFARDCRQPMNQDSRNKNQDGSRRTVNVEETTSNAKVAIDEAGISNAPMVKDRVSKNKNCSVESPVVVEKKTVVPTIAKVEVVRPKQQEQPVWKTVRLATITIEGKGCGCLRHMTGNMSYLFDIKEFDRGYVTFGRGAKRGKITGKGTLKTGKLDFEDVYFVKELRFNLLCVSQMCDKKKSVLFTDTGSFVLSPDFKLTNESQVLLKVPRKNNMYSIDIKNIVTKESLTCLVAKATLDESMLWHRRLGHINFKTINKLVKENHVRGLPTKRFKNDQTCAACLKGKQHKASYKSKIQNSITQPLFMLHMDLFGPTFVSSLMNKKYCLVVIDDYSRFTWVFILATKDETSGILKSFIIEIENLVDKKVKIIRCDNGTEFKNKVMSELCENKGIKKEFSVARTPQQNGVAKRRNMTLIEASKTMLADSKLPTNASNNEPQPSSDDEGVSKESRIDDQERLENIPSTPNTRIHKDHSLDHVIGDVQSGVQTRRMTKTTSEQGFISDVYEGKNHKDLHTYLFAYFLSQKEPNKVIQALKDPSWIEAIQEEILQFKLQQV</sequence>
<dbReference type="InterPro" id="IPR036397">
    <property type="entry name" value="RNaseH_sf"/>
</dbReference>
<feature type="compositionally biased region" description="Basic and acidic residues" evidence="2">
    <location>
        <begin position="153"/>
        <end position="166"/>
    </location>
</feature>
<protein>
    <submittedName>
        <fullName evidence="4">Putative ribonuclease H-like domain-containing protein</fullName>
    </submittedName>
</protein>
<dbReference type="Pfam" id="PF00665">
    <property type="entry name" value="rve"/>
    <property type="match status" value="1"/>
</dbReference>
<accession>A0A6L2M2I6</accession>
<feature type="compositionally biased region" description="Basic and acidic residues" evidence="2">
    <location>
        <begin position="583"/>
        <end position="597"/>
    </location>
</feature>
<evidence type="ECO:0000259" key="3">
    <source>
        <dbReference type="PROSITE" id="PS50994"/>
    </source>
</evidence>
<dbReference type="GO" id="GO:0008233">
    <property type="term" value="F:peptidase activity"/>
    <property type="evidence" value="ECO:0007669"/>
    <property type="project" value="UniProtKB-KW"/>
</dbReference>
<dbReference type="Pfam" id="PF13976">
    <property type="entry name" value="gag_pre-integrs"/>
    <property type="match status" value="1"/>
</dbReference>
<evidence type="ECO:0000256" key="2">
    <source>
        <dbReference type="SAM" id="MobiDB-lite"/>
    </source>
</evidence>
<dbReference type="InterPro" id="IPR025724">
    <property type="entry name" value="GAG-pre-integrase_dom"/>
</dbReference>
<dbReference type="GO" id="GO:0006508">
    <property type="term" value="P:proteolysis"/>
    <property type="evidence" value="ECO:0007669"/>
    <property type="project" value="UniProtKB-KW"/>
</dbReference>
<dbReference type="PANTHER" id="PTHR42648:SF32">
    <property type="entry name" value="RIBONUCLEASE H-LIKE DOMAIN, GAG-PRE-INTEGRASE DOMAIN PROTEIN-RELATED"/>
    <property type="match status" value="1"/>
</dbReference>
<feature type="region of interest" description="Disordered" evidence="2">
    <location>
        <begin position="563"/>
        <end position="611"/>
    </location>
</feature>
<reference evidence="4" key="1">
    <citation type="journal article" date="2019" name="Sci. Rep.">
        <title>Draft genome of Tanacetum cinerariifolium, the natural source of mosquito coil.</title>
        <authorList>
            <person name="Yamashiro T."/>
            <person name="Shiraishi A."/>
            <person name="Satake H."/>
            <person name="Nakayama K."/>
        </authorList>
    </citation>
    <scope>NUCLEOTIDE SEQUENCE</scope>
</reference>
<dbReference type="InterPro" id="IPR012337">
    <property type="entry name" value="RNaseH-like_sf"/>
</dbReference>
<evidence type="ECO:0000256" key="1">
    <source>
        <dbReference type="ARBA" id="ARBA00022670"/>
    </source>
</evidence>
<name>A0A6L2M2I6_TANCI</name>